<evidence type="ECO:0000313" key="1">
    <source>
        <dbReference type="EMBL" id="AXE37145.1"/>
    </source>
</evidence>
<dbReference type="RefSeq" id="WP_114074579.1">
    <property type="nucleotide sequence ID" value="NZ_CP029555.1"/>
</dbReference>
<dbReference type="KEGG" id="chrb:DK843_22605"/>
<dbReference type="AlphaFoldDB" id="A0A344UPE7"/>
<dbReference type="Proteomes" id="UP000252038">
    <property type="component" value="Plasmid unnamed"/>
</dbReference>
<proteinExistence type="predicted"/>
<accession>A0A344UPE7</accession>
<gene>
    <name evidence="1" type="ORF">DK843_22605</name>
</gene>
<geneLocation type="plasmid" evidence="1 2">
    <name>unnamed</name>
</geneLocation>
<evidence type="ECO:0000313" key="2">
    <source>
        <dbReference type="Proteomes" id="UP000252038"/>
    </source>
</evidence>
<reference evidence="1 2" key="1">
    <citation type="submission" date="2018-05" db="EMBL/GenBank/DDBJ databases">
        <title>Genome sequencing, assembly and analysis of the novel insecticidal bacterium, Chromobacterium phragmitis.</title>
        <authorList>
            <person name="Sparks M.E."/>
            <person name="Blackburn M.B."/>
            <person name="Gundersen-Rindal D.E."/>
        </authorList>
    </citation>
    <scope>NUCLEOTIDE SEQUENCE [LARGE SCALE GENOMIC DNA]</scope>
    <source>
        <strain evidence="1">IIBBL 274-1</strain>
        <plasmid evidence="1 2">unnamed</plasmid>
    </source>
</reference>
<dbReference type="EMBL" id="CP029555">
    <property type="protein sequence ID" value="AXE37145.1"/>
    <property type="molecule type" value="Genomic_DNA"/>
</dbReference>
<organism evidence="1 2">
    <name type="scientific">Chromobacterium phragmitis</name>
    <dbReference type="NCBI Taxonomy" id="2202141"/>
    <lineage>
        <taxon>Bacteria</taxon>
        <taxon>Pseudomonadati</taxon>
        <taxon>Pseudomonadota</taxon>
        <taxon>Betaproteobacteria</taxon>
        <taxon>Neisseriales</taxon>
        <taxon>Chromobacteriaceae</taxon>
        <taxon>Chromobacterium</taxon>
    </lineage>
</organism>
<protein>
    <submittedName>
        <fullName evidence="1">Uncharacterized protein</fullName>
    </submittedName>
</protein>
<keyword evidence="1" id="KW-0614">Plasmid</keyword>
<name>A0A344UPE7_9NEIS</name>
<sequence>MGTKRTLSQLAELEREGLLQASATVVVVDGVLEIAFAGDSADMQTKALLAGGLSIASRDLLTAEPAAAAL</sequence>